<reference evidence="2 3" key="1">
    <citation type="journal article" date="2013" name="Genome Announc.">
        <title>Draft genome sequence of MKD8, a conjugal recipient Mycobacterium smegmatis strain.</title>
        <authorList>
            <person name="Gray T.A."/>
            <person name="Palumbo M.J."/>
            <person name="Derbyshire K.M."/>
        </authorList>
    </citation>
    <scope>NUCLEOTIDE SEQUENCE [LARGE SCALE GENOMIC DNA]</scope>
    <source>
        <strain evidence="2 3">MKD8</strain>
    </source>
</reference>
<proteinExistence type="predicted"/>
<organism evidence="2 3">
    <name type="scientific">Mycolicibacterium smegmatis (strain MKD8)</name>
    <name type="common">Mycobacterium smegmatis</name>
    <dbReference type="NCBI Taxonomy" id="1214915"/>
    <lineage>
        <taxon>Bacteria</taxon>
        <taxon>Bacillati</taxon>
        <taxon>Actinomycetota</taxon>
        <taxon>Actinomycetes</taxon>
        <taxon>Mycobacteriales</taxon>
        <taxon>Mycobacteriaceae</taxon>
        <taxon>Mycolicibacterium</taxon>
    </lineage>
</organism>
<name>A0A2U9PXY2_MYCSE</name>
<feature type="chain" id="PRO_5016021239" description="ATPase" evidence="1">
    <location>
        <begin position="27"/>
        <end position="222"/>
    </location>
</feature>
<evidence type="ECO:0000313" key="3">
    <source>
        <dbReference type="Proteomes" id="UP000011200"/>
    </source>
</evidence>
<evidence type="ECO:0000256" key="1">
    <source>
        <dbReference type="SAM" id="SignalP"/>
    </source>
</evidence>
<dbReference type="AlphaFoldDB" id="A0A2U9PXY2"/>
<evidence type="ECO:0008006" key="4">
    <source>
        <dbReference type="Google" id="ProtNLM"/>
    </source>
</evidence>
<dbReference type="EMBL" id="CP027541">
    <property type="protein sequence ID" value="AWT56656.1"/>
    <property type="molecule type" value="Genomic_DNA"/>
</dbReference>
<evidence type="ECO:0000313" key="2">
    <source>
        <dbReference type="EMBL" id="AWT56656.1"/>
    </source>
</evidence>
<accession>A0A2U9PXY2</accession>
<feature type="signal peptide" evidence="1">
    <location>
        <begin position="1"/>
        <end position="26"/>
    </location>
</feature>
<sequence length="222" mass="23961">MRLIWATLLAAAGLAATTLVAVPAGAAPMNCPPMCDRIPDSAWIAATEIPLYREYRWPRLAGLAVTTVSPRFRFEQECALPLLPDDPRHYAVSARAEVARPVGQWQLSAQIIHWRGETWRGGQLAMEAVSASAAAIRACQLVAPDSSPSLTTDEPGRLAGVIAFGDRVLRQYLLADPNNSTVVELALWSTTPPQVPWPSVDDSQVLDAMAAPLCDSYLGSCR</sequence>
<reference evidence="3" key="2">
    <citation type="submission" date="2018-03" db="EMBL/GenBank/DDBJ databases">
        <authorList>
            <person name="Derbyshire K."/>
            <person name="Gray T.A."/>
            <person name="Champion M."/>
        </authorList>
    </citation>
    <scope>NUCLEOTIDE SEQUENCE [LARGE SCALE GENOMIC DNA]</scope>
    <source>
        <strain evidence="3">MKD8</strain>
    </source>
</reference>
<protein>
    <recommendedName>
        <fullName evidence="4">ATPase</fullName>
    </recommendedName>
</protein>
<gene>
    <name evidence="2" type="ORF">D806_057140</name>
</gene>
<keyword evidence="1" id="KW-0732">Signal</keyword>
<dbReference type="RefSeq" id="WP_036453837.1">
    <property type="nucleotide sequence ID" value="NZ_CP027541.1"/>
</dbReference>
<dbReference type="Proteomes" id="UP000011200">
    <property type="component" value="Chromosome"/>
</dbReference>